<evidence type="ECO:0000259" key="1">
    <source>
        <dbReference type="Pfam" id="PF00535"/>
    </source>
</evidence>
<dbReference type="CDD" id="cd04184">
    <property type="entry name" value="GT2_RfbC_Mx_like"/>
    <property type="match status" value="1"/>
</dbReference>
<evidence type="ECO:0000313" key="2">
    <source>
        <dbReference type="EMBL" id="MCU6765389.1"/>
    </source>
</evidence>
<sequence>MYKEIFEVTKERFHLQDPTRYVLQGTWPKEGKMLAFLDNSQLKADIQKLEIVSAMERFKDPDRIRGERITATIQLPQDLKGYHKLKIYADTPDKKELWFSIPVKDLEKKRGKPQYYMEEEKVQAGCVRLRGWTIADGPVSVHIFDENKKPVQADIQRTARVDVEQLYEEAKDPGKTGFFAEITGFSGKVMYLVFECKGKKSVYVVHLQKPVILANKVEKYAKKGMKYLKYQGPAALWNKTVSKVKTVSTREIPYSKWIERHLPTKGELEKERRTKFDFQPMISIVVPAYKTPEKYLRRLAECVKEQTYPNWQLCISDGSGADSPIRKLLQELAAQDERIKVVFSEKPLQISENTNQALAVAQGDFIAFADHDDELTPHALFSCVKALNEHPGIRVLYSDEDKMSMDGHKFFQPHFKPDYNPDLLCTVNYICHLFVVKRELLDQVGMLRSAYDGAQDYDFVFRCVEAVKDQEIYHIPKILYHWRCHEDSTAENPESKGYAFEAGKRAIEAHYERIGISAQVFPGEFPGLYRTRFLRDRDPLISIIIPNKDHIDDLKRCMNAIDSKSTYKNYEYVIVENNSTDPATFQYYKDLEKENPKARVVYWDGPFNFSAINNFGAKYARGEYFLLLNNDTEIINPDCLEELLGYCMRSDVGGVGARLYYEDDTIQHAGVVIGFGGIAGHCFVMQPRGTTGYCHRIICAQDYSAVTAACMMVKKEAFEKVGGLSEDLAVAFNDIDFCLKLRKAGYLIVYNPYAELYHYESKSRGLEDTPEKVARFNREMAVFEKKWPEILRDGDPYYNPNLTLKSQDFSLKRI</sequence>
<evidence type="ECO:0000313" key="3">
    <source>
        <dbReference type="Proteomes" id="UP001652409"/>
    </source>
</evidence>
<dbReference type="PANTHER" id="PTHR43179">
    <property type="entry name" value="RHAMNOSYLTRANSFERASE WBBL"/>
    <property type="match status" value="1"/>
</dbReference>
<feature type="domain" description="Glycosyltransferase 2-like" evidence="1">
    <location>
        <begin position="283"/>
        <end position="442"/>
    </location>
</feature>
<proteinExistence type="predicted"/>
<dbReference type="CDD" id="cd04186">
    <property type="entry name" value="GT_2_like_c"/>
    <property type="match status" value="1"/>
</dbReference>
<keyword evidence="3" id="KW-1185">Reference proteome</keyword>
<reference evidence="2 3" key="1">
    <citation type="journal article" date="2021" name="ISME Commun">
        <title>Automated analysis of genomic sequences facilitates high-throughput and comprehensive description of bacteria.</title>
        <authorList>
            <person name="Hitch T.C.A."/>
        </authorList>
    </citation>
    <scope>NUCLEOTIDE SEQUENCE [LARGE SCALE GENOMIC DNA]</scope>
    <source>
        <strain evidence="2 3">Sanger_23</strain>
    </source>
</reference>
<dbReference type="SUPFAM" id="SSF53448">
    <property type="entry name" value="Nucleotide-diphospho-sugar transferases"/>
    <property type="match status" value="2"/>
</dbReference>
<name>A0ABT2TVC1_9FIRM</name>
<accession>A0ABT2TVC1</accession>
<dbReference type="EMBL" id="JAOQJL010000013">
    <property type="protein sequence ID" value="MCU6765389.1"/>
    <property type="molecule type" value="Genomic_DNA"/>
</dbReference>
<feature type="domain" description="Glycosyltransferase 2-like" evidence="1">
    <location>
        <begin position="542"/>
        <end position="685"/>
    </location>
</feature>
<protein>
    <submittedName>
        <fullName evidence="2">Glycosyltransferase family 2 protein</fullName>
    </submittedName>
</protein>
<dbReference type="InterPro" id="IPR029044">
    <property type="entry name" value="Nucleotide-diphossugar_trans"/>
</dbReference>
<dbReference type="InterPro" id="IPR001173">
    <property type="entry name" value="Glyco_trans_2-like"/>
</dbReference>
<organism evidence="2 3">
    <name type="scientific">Blautia ammoniilytica</name>
    <dbReference type="NCBI Taxonomy" id="2981782"/>
    <lineage>
        <taxon>Bacteria</taxon>
        <taxon>Bacillati</taxon>
        <taxon>Bacillota</taxon>
        <taxon>Clostridia</taxon>
        <taxon>Lachnospirales</taxon>
        <taxon>Lachnospiraceae</taxon>
        <taxon>Blautia</taxon>
    </lineage>
</organism>
<dbReference type="Pfam" id="PF00535">
    <property type="entry name" value="Glycos_transf_2"/>
    <property type="match status" value="2"/>
</dbReference>
<dbReference type="Gene3D" id="3.90.550.10">
    <property type="entry name" value="Spore Coat Polysaccharide Biosynthesis Protein SpsA, Chain A"/>
    <property type="match status" value="2"/>
</dbReference>
<dbReference type="Proteomes" id="UP001652409">
    <property type="component" value="Unassembled WGS sequence"/>
</dbReference>
<dbReference type="RefSeq" id="WP_158421418.1">
    <property type="nucleotide sequence ID" value="NZ_JAOQJL010000013.1"/>
</dbReference>
<dbReference type="PANTHER" id="PTHR43179:SF7">
    <property type="entry name" value="RHAMNOSYLTRANSFERASE WBBL"/>
    <property type="match status" value="1"/>
</dbReference>
<gene>
    <name evidence="2" type="ORF">OCV61_08170</name>
</gene>
<comment type="caution">
    <text evidence="2">The sequence shown here is derived from an EMBL/GenBank/DDBJ whole genome shotgun (WGS) entry which is preliminary data.</text>
</comment>